<name>A0A5B8CF39_SPHSA</name>
<feature type="domain" description="Peptidase S26" evidence="1">
    <location>
        <begin position="31"/>
        <end position="188"/>
    </location>
</feature>
<protein>
    <submittedName>
        <fullName evidence="2">S26 family signal peptidase</fullName>
    </submittedName>
</protein>
<dbReference type="RefSeq" id="WP_140042032.1">
    <property type="nucleotide sequence ID" value="NZ_CP041016.1"/>
</dbReference>
<dbReference type="Gene3D" id="2.10.109.10">
    <property type="entry name" value="Umud Fragment, subunit A"/>
    <property type="match status" value="1"/>
</dbReference>
<organism evidence="2 3">
    <name type="scientific">Sphingobium fuliginis ATCC 27551</name>
    <dbReference type="NCBI Taxonomy" id="1208342"/>
    <lineage>
        <taxon>Bacteria</taxon>
        <taxon>Pseudomonadati</taxon>
        <taxon>Pseudomonadota</taxon>
        <taxon>Alphaproteobacteria</taxon>
        <taxon>Sphingomonadales</taxon>
        <taxon>Sphingomonadaceae</taxon>
        <taxon>Sphingobium</taxon>
    </lineage>
</organism>
<dbReference type="GO" id="GO:0004252">
    <property type="term" value="F:serine-type endopeptidase activity"/>
    <property type="evidence" value="ECO:0007669"/>
    <property type="project" value="InterPro"/>
</dbReference>
<evidence type="ECO:0000313" key="3">
    <source>
        <dbReference type="Proteomes" id="UP000311469"/>
    </source>
</evidence>
<sequence>MIDRRERFTLARWGDALRTDRVRRRRLRRRMLAIASLVAALGATVAAPPVPMLVWNVSASAPIGLYGVSRRGDADPGDMVLAHVPRPWRDLAARRRYIPINVPLVKRVAAAPGDSVCALGQEIFINGRWVTERRLADGQGRPMPWWSGCATLRNGALFLLMDNPDSFDSRYFGPAARDDIIGRALPLWIR</sequence>
<accession>A0A5B8CF39</accession>
<reference evidence="2 3" key="1">
    <citation type="submission" date="2019-06" db="EMBL/GenBank/DDBJ databases">
        <title>Genome organization and adaptive potential of archetypical organophosphate degarding Sphingobium fuliginis ATCC 27551.</title>
        <authorList>
            <person name="Sarwar A."/>
            <person name="Parthasarathy S."/>
            <person name="Singh C."/>
            <person name="Siddavattam D."/>
        </authorList>
    </citation>
    <scope>NUCLEOTIDE SEQUENCE [LARGE SCALE GENOMIC DNA]</scope>
    <source>
        <strain evidence="2 3">ATCC 27551</strain>
    </source>
</reference>
<dbReference type="EMBL" id="CP041016">
    <property type="protein sequence ID" value="QDC37232.1"/>
    <property type="molecule type" value="Genomic_DNA"/>
</dbReference>
<evidence type="ECO:0000313" key="2">
    <source>
        <dbReference type="EMBL" id="QDC37232.1"/>
    </source>
</evidence>
<dbReference type="KEGG" id="sufl:FIL70_08380"/>
<dbReference type="CDD" id="cd06530">
    <property type="entry name" value="S26_SPase_I"/>
    <property type="match status" value="1"/>
</dbReference>
<dbReference type="Pfam" id="PF10502">
    <property type="entry name" value="Peptidase_S26"/>
    <property type="match status" value="1"/>
</dbReference>
<evidence type="ECO:0000259" key="1">
    <source>
        <dbReference type="Pfam" id="PF10502"/>
    </source>
</evidence>
<dbReference type="InterPro" id="IPR036286">
    <property type="entry name" value="LexA/Signal_pep-like_sf"/>
</dbReference>
<dbReference type="GO" id="GO:0006465">
    <property type="term" value="P:signal peptide processing"/>
    <property type="evidence" value="ECO:0007669"/>
    <property type="project" value="InterPro"/>
</dbReference>
<dbReference type="InterPro" id="IPR019533">
    <property type="entry name" value="Peptidase_S26"/>
</dbReference>
<dbReference type="SUPFAM" id="SSF51306">
    <property type="entry name" value="LexA/Signal peptidase"/>
    <property type="match status" value="1"/>
</dbReference>
<gene>
    <name evidence="2" type="ORF">FIL70_08380</name>
</gene>
<dbReference type="AlphaFoldDB" id="A0A5B8CF39"/>
<dbReference type="Proteomes" id="UP000311469">
    <property type="component" value="Chromosome cSF1"/>
</dbReference>
<proteinExistence type="predicted"/>